<dbReference type="EMBL" id="JAUQYP010000001">
    <property type="protein sequence ID" value="MDO8107158.1"/>
    <property type="molecule type" value="Genomic_DNA"/>
</dbReference>
<dbReference type="Proteomes" id="UP001232536">
    <property type="component" value="Unassembled WGS sequence"/>
</dbReference>
<evidence type="ECO:0000313" key="2">
    <source>
        <dbReference type="EMBL" id="MDO8107158.1"/>
    </source>
</evidence>
<feature type="region of interest" description="Disordered" evidence="1">
    <location>
        <begin position="159"/>
        <end position="178"/>
    </location>
</feature>
<comment type="caution">
    <text evidence="2">The sequence shown here is derived from an EMBL/GenBank/DDBJ whole genome shotgun (WGS) entry which is preliminary data.</text>
</comment>
<organism evidence="2 3">
    <name type="scientific">Actinotalea lenta</name>
    <dbReference type="NCBI Taxonomy" id="3064654"/>
    <lineage>
        <taxon>Bacteria</taxon>
        <taxon>Bacillati</taxon>
        <taxon>Actinomycetota</taxon>
        <taxon>Actinomycetes</taxon>
        <taxon>Micrococcales</taxon>
        <taxon>Cellulomonadaceae</taxon>
        <taxon>Actinotalea</taxon>
    </lineage>
</organism>
<sequence length="251" mass="27045">MTRLTVVQGDASHVATARVCAWCQGPIPAQMRRDAECCSTRCRQARHRFTRGVGVGSGSATTPLRLAYADPPYPGKAWLYRDHPDYGGEVDHAELIRRLSTYDGWALSTSAEALPVVLASCPPGVRVAAWFRGARPNRSAVRPLNAWEPVIYSGGRAVRDRHATRPGSSGDGSHVLEASATGRTDTLVHVARPRTTDPKRVIGAKPAVFARWIFDLLGALPGDELHDLFPGSGGIARAWDLYASPSAARDA</sequence>
<evidence type="ECO:0000256" key="1">
    <source>
        <dbReference type="SAM" id="MobiDB-lite"/>
    </source>
</evidence>
<gene>
    <name evidence="2" type="ORF">Q6348_08105</name>
</gene>
<protein>
    <recommendedName>
        <fullName evidence="4">DNA methylase</fullName>
    </recommendedName>
</protein>
<evidence type="ECO:0000313" key="3">
    <source>
        <dbReference type="Proteomes" id="UP001232536"/>
    </source>
</evidence>
<dbReference type="RefSeq" id="WP_304600792.1">
    <property type="nucleotide sequence ID" value="NZ_JAUQYP010000001.1"/>
</dbReference>
<keyword evidence="3" id="KW-1185">Reference proteome</keyword>
<accession>A0ABT9DD37</accession>
<evidence type="ECO:0008006" key="4">
    <source>
        <dbReference type="Google" id="ProtNLM"/>
    </source>
</evidence>
<proteinExistence type="predicted"/>
<name>A0ABT9DD37_9CELL</name>
<reference evidence="2 3" key="1">
    <citation type="submission" date="2023-07" db="EMBL/GenBank/DDBJ databases">
        <title>Description of novel actinomycetes strains, isolated from tidal flat sediment.</title>
        <authorList>
            <person name="Lu C."/>
        </authorList>
    </citation>
    <scope>NUCLEOTIDE SEQUENCE [LARGE SCALE GENOMIC DNA]</scope>
    <source>
        <strain evidence="2 3">SYSU T00b441</strain>
    </source>
</reference>